<gene>
    <name evidence="1" type="ORF">IC235_11090</name>
</gene>
<keyword evidence="2" id="KW-1185">Reference proteome</keyword>
<comment type="caution">
    <text evidence="1">The sequence shown here is derived from an EMBL/GenBank/DDBJ whole genome shotgun (WGS) entry which is preliminary data.</text>
</comment>
<evidence type="ECO:0000313" key="1">
    <source>
        <dbReference type="EMBL" id="MBD2768435.1"/>
    </source>
</evidence>
<name>A0A927BDS5_9BACT</name>
<dbReference type="Proteomes" id="UP000612233">
    <property type="component" value="Unassembled WGS sequence"/>
</dbReference>
<evidence type="ECO:0000313" key="2">
    <source>
        <dbReference type="Proteomes" id="UP000612233"/>
    </source>
</evidence>
<organism evidence="1 2">
    <name type="scientific">Hymenobacter montanus</name>
    <dbReference type="NCBI Taxonomy" id="2771359"/>
    <lineage>
        <taxon>Bacteria</taxon>
        <taxon>Pseudomonadati</taxon>
        <taxon>Bacteroidota</taxon>
        <taxon>Cytophagia</taxon>
        <taxon>Cytophagales</taxon>
        <taxon>Hymenobacteraceae</taxon>
        <taxon>Hymenobacter</taxon>
    </lineage>
</organism>
<protein>
    <submittedName>
        <fullName evidence="1">Uncharacterized protein</fullName>
    </submittedName>
</protein>
<accession>A0A927BDS5</accession>
<dbReference type="AlphaFoldDB" id="A0A927BDS5"/>
<proteinExistence type="predicted"/>
<dbReference type="EMBL" id="JACXAD010000011">
    <property type="protein sequence ID" value="MBD2768435.1"/>
    <property type="molecule type" value="Genomic_DNA"/>
</dbReference>
<dbReference type="RefSeq" id="WP_191005251.1">
    <property type="nucleotide sequence ID" value="NZ_JACXAD010000011.1"/>
</dbReference>
<reference evidence="1" key="1">
    <citation type="submission" date="2020-09" db="EMBL/GenBank/DDBJ databases">
        <authorList>
            <person name="Kim M.K."/>
        </authorList>
    </citation>
    <scope>NUCLEOTIDE SEQUENCE</scope>
    <source>
        <strain evidence="1">BT664</strain>
    </source>
</reference>
<sequence length="85" mass="9119">MKNPSEPHVATYATNAAQNVDAICQTVAQVRPNRRALQGTLNALHSALTTNRSRLRLVVRGVLDALHDDPLTVLSRAKLAVAGLP</sequence>